<dbReference type="SUPFAM" id="SSF53756">
    <property type="entry name" value="UDP-Glycosyltransferase/glycogen phosphorylase"/>
    <property type="match status" value="1"/>
</dbReference>
<dbReference type="GO" id="GO:0051301">
    <property type="term" value="P:cell division"/>
    <property type="evidence" value="ECO:0007669"/>
    <property type="project" value="UniProtKB-KW"/>
</dbReference>
<evidence type="ECO:0000256" key="3">
    <source>
        <dbReference type="ARBA" id="ARBA00022676"/>
    </source>
</evidence>
<dbReference type="GO" id="GO:0005886">
    <property type="term" value="C:plasma membrane"/>
    <property type="evidence" value="ECO:0007669"/>
    <property type="project" value="UniProtKB-SubCell"/>
</dbReference>
<gene>
    <name evidence="10" type="primary">murG</name>
    <name evidence="13" type="ORF">SAMN05660493_00106</name>
</gene>
<evidence type="ECO:0000256" key="6">
    <source>
        <dbReference type="ARBA" id="ARBA00022984"/>
    </source>
</evidence>
<keyword evidence="8 10" id="KW-0131">Cell cycle</keyword>
<accession>A0A1U7PRC1</accession>
<feature type="domain" description="Glycosyltransferase family 28 N-terminal" evidence="11">
    <location>
        <begin position="1"/>
        <end position="139"/>
    </location>
</feature>
<dbReference type="CDD" id="cd03785">
    <property type="entry name" value="GT28_MurG"/>
    <property type="match status" value="1"/>
</dbReference>
<keyword evidence="1 10" id="KW-1003">Cell membrane</keyword>
<keyword evidence="3 10" id="KW-0328">Glycosyltransferase</keyword>
<evidence type="ECO:0000313" key="14">
    <source>
        <dbReference type="Proteomes" id="UP000187261"/>
    </source>
</evidence>
<keyword evidence="7 10" id="KW-0472">Membrane</keyword>
<comment type="caution">
    <text evidence="10">Lacks conserved residue(s) required for the propagation of feature annotation.</text>
</comment>
<dbReference type="InterPro" id="IPR006009">
    <property type="entry name" value="GlcNAc_MurG"/>
</dbReference>
<feature type="binding site" evidence="10">
    <location>
        <position position="193"/>
    </location>
    <ligand>
        <name>UDP-N-acetyl-alpha-D-glucosamine</name>
        <dbReference type="ChEBI" id="CHEBI:57705"/>
    </ligand>
</feature>
<evidence type="ECO:0000313" key="13">
    <source>
        <dbReference type="EMBL" id="SIT95459.1"/>
    </source>
</evidence>
<dbReference type="GO" id="GO:0005975">
    <property type="term" value="P:carbohydrate metabolic process"/>
    <property type="evidence" value="ECO:0007669"/>
    <property type="project" value="InterPro"/>
</dbReference>
<comment type="catalytic activity">
    <reaction evidence="10">
        <text>di-trans,octa-cis-undecaprenyl diphospho-N-acetyl-alpha-D-muramoyl-L-alanyl-D-glutamyl-meso-2,6-diaminopimeloyl-D-alanyl-D-alanine + UDP-N-acetyl-alpha-D-glucosamine = di-trans,octa-cis-undecaprenyl diphospho-[N-acetyl-alpha-D-glucosaminyl-(1-&gt;4)]-N-acetyl-alpha-D-muramoyl-L-alanyl-D-glutamyl-meso-2,6-diaminopimeloyl-D-alanyl-D-alanine + UDP + H(+)</text>
        <dbReference type="Rhea" id="RHEA:31227"/>
        <dbReference type="ChEBI" id="CHEBI:15378"/>
        <dbReference type="ChEBI" id="CHEBI:57705"/>
        <dbReference type="ChEBI" id="CHEBI:58223"/>
        <dbReference type="ChEBI" id="CHEBI:61387"/>
        <dbReference type="ChEBI" id="CHEBI:61388"/>
        <dbReference type="EC" id="2.4.1.227"/>
    </reaction>
</comment>
<dbReference type="GO" id="GO:0009252">
    <property type="term" value="P:peptidoglycan biosynthetic process"/>
    <property type="evidence" value="ECO:0007669"/>
    <property type="project" value="UniProtKB-UniRule"/>
</dbReference>
<dbReference type="GO" id="GO:0050511">
    <property type="term" value="F:undecaprenyldiphospho-muramoylpentapeptide beta-N-acetylglucosaminyltransferase activity"/>
    <property type="evidence" value="ECO:0007669"/>
    <property type="project" value="UniProtKB-UniRule"/>
</dbReference>
<evidence type="ECO:0000256" key="8">
    <source>
        <dbReference type="ARBA" id="ARBA00023306"/>
    </source>
</evidence>
<dbReference type="EC" id="2.4.1.227" evidence="10"/>
<evidence type="ECO:0000256" key="1">
    <source>
        <dbReference type="ARBA" id="ARBA00022475"/>
    </source>
</evidence>
<evidence type="ECO:0000256" key="2">
    <source>
        <dbReference type="ARBA" id="ARBA00022618"/>
    </source>
</evidence>
<dbReference type="PANTHER" id="PTHR21015">
    <property type="entry name" value="UDP-N-ACETYLGLUCOSAMINE--N-ACETYLMURAMYL-(PENTAPEPTIDE) PYROPHOSPHORYL-UNDECAPRENOL N-ACETYLGLUCOSAMINE TRANSFERASE 1"/>
    <property type="match status" value="1"/>
</dbReference>
<feature type="binding site" evidence="10">
    <location>
        <position position="161"/>
    </location>
    <ligand>
        <name>UDP-N-acetyl-alpha-D-glucosamine</name>
        <dbReference type="ChEBI" id="CHEBI:57705"/>
    </ligand>
</feature>
<sequence>MSGGGTGGHIFPAVAIAQEIQKRYPDAEFLFIGANGKMEMEKVPQAGFKIEGLNIAGFDRGNLMKNIGLPFKIISSLMKAKKIIKDFKPDFAVGTGGFASGPALYIAAKMGIPTFIQEQNSLPGKTNVFNAKKAKAVFTAYPDMENYFAGTKTFFLGNPIRQNIITDLIDKDSAKEKLGLDKHKLTILSVGGSLGSRTLNNGWKDNFDKLIEKGYQLIWQTGKTDYKTIVDSCQLSVDGNAGNQQPTTNNQILIREFISDMALAYSAADVIVSRAGAIAISELAVAKKPVLLVPFPFAAEDHQTKNALTLVDKNAARMVKDSEMKDKFWNTLSEICENEGLRKEMSANIEFFAKPKAAEMIVDEIFKVIKK</sequence>
<name>A0A1U7PRC1_9FLAO</name>
<evidence type="ECO:0000256" key="5">
    <source>
        <dbReference type="ARBA" id="ARBA00022960"/>
    </source>
</evidence>
<feature type="binding site" evidence="10">
    <location>
        <begin position="6"/>
        <end position="8"/>
    </location>
    <ligand>
        <name>UDP-N-acetyl-alpha-D-glucosamine</name>
        <dbReference type="ChEBI" id="CHEBI:57705"/>
    </ligand>
</feature>
<comment type="subcellular location">
    <subcellularLocation>
        <location evidence="10">Cell membrane</location>
        <topology evidence="10">Peripheral membrane protein</topology>
        <orientation evidence="10">Cytoplasmic side</orientation>
    </subcellularLocation>
</comment>
<dbReference type="UniPathway" id="UPA00219"/>
<evidence type="ECO:0000256" key="4">
    <source>
        <dbReference type="ARBA" id="ARBA00022679"/>
    </source>
</evidence>
<feature type="binding site" evidence="10">
    <location>
        <position position="258"/>
    </location>
    <ligand>
        <name>UDP-N-acetyl-alpha-D-glucosamine</name>
        <dbReference type="ChEBI" id="CHEBI:57705"/>
    </ligand>
</feature>
<dbReference type="Pfam" id="PF04101">
    <property type="entry name" value="Glyco_tran_28_C"/>
    <property type="match status" value="1"/>
</dbReference>
<dbReference type="Pfam" id="PF03033">
    <property type="entry name" value="Glyco_transf_28"/>
    <property type="match status" value="1"/>
</dbReference>
<keyword evidence="2 10" id="KW-0132">Cell division</keyword>
<dbReference type="NCBIfam" id="TIGR01133">
    <property type="entry name" value="murG"/>
    <property type="match status" value="1"/>
</dbReference>
<keyword evidence="9 10" id="KW-0961">Cell wall biogenesis/degradation</keyword>
<keyword evidence="6 10" id="KW-0573">Peptidoglycan synthesis</keyword>
<dbReference type="InterPro" id="IPR004276">
    <property type="entry name" value="GlycoTrans_28_N"/>
</dbReference>
<comment type="function">
    <text evidence="10">Cell wall formation. Catalyzes the transfer of a GlcNAc subunit on undecaprenyl-pyrophosphoryl-MurNAc-pentapeptide (lipid intermediate I) to form undecaprenyl-pyrophosphoryl-MurNAc-(pentapeptide)GlcNAc (lipid intermediate II).</text>
</comment>
<reference evidence="14" key="1">
    <citation type="submission" date="2016-10" db="EMBL/GenBank/DDBJ databases">
        <authorList>
            <person name="Varghese N."/>
            <person name="Submissions S."/>
        </authorList>
    </citation>
    <scope>NUCLEOTIDE SEQUENCE [LARGE SCALE GENOMIC DNA]</scope>
    <source>
        <strain evidence="14">DSM 19482</strain>
    </source>
</reference>
<dbReference type="AlphaFoldDB" id="A0A1U7PRC1"/>
<feature type="binding site" evidence="10">
    <location>
        <position position="303"/>
    </location>
    <ligand>
        <name>UDP-N-acetyl-alpha-D-glucosamine</name>
        <dbReference type="ChEBI" id="CHEBI:57705"/>
    </ligand>
</feature>
<protein>
    <recommendedName>
        <fullName evidence="10">UDP-N-acetylglucosamine--N-acetylmuramyl-(pentapeptide) pyrophosphoryl-undecaprenol N-acetylglucosamine transferase</fullName>
        <ecNumber evidence="10">2.4.1.227</ecNumber>
    </recommendedName>
    <alternativeName>
        <fullName evidence="10">Undecaprenyl-PP-MurNAc-pentapeptide-UDPGlcNAc GlcNAc transferase</fullName>
    </alternativeName>
</protein>
<keyword evidence="4 10" id="KW-0808">Transferase</keyword>
<evidence type="ECO:0000256" key="7">
    <source>
        <dbReference type="ARBA" id="ARBA00023136"/>
    </source>
</evidence>
<proteinExistence type="inferred from homology"/>
<feature type="domain" description="Glycosyl transferase family 28 C-terminal" evidence="12">
    <location>
        <begin position="186"/>
        <end position="356"/>
    </location>
</feature>
<comment type="similarity">
    <text evidence="10">Belongs to the glycosyltransferase 28 family. MurG subfamily.</text>
</comment>
<feature type="binding site" evidence="10">
    <location>
        <position position="120"/>
    </location>
    <ligand>
        <name>UDP-N-acetyl-alpha-D-glucosamine</name>
        <dbReference type="ChEBI" id="CHEBI:57705"/>
    </ligand>
</feature>
<dbReference type="EMBL" id="FTPU01000001">
    <property type="protein sequence ID" value="SIT95459.1"/>
    <property type="molecule type" value="Genomic_DNA"/>
</dbReference>
<dbReference type="Proteomes" id="UP000187261">
    <property type="component" value="Unassembled WGS sequence"/>
</dbReference>
<dbReference type="InterPro" id="IPR007235">
    <property type="entry name" value="Glyco_trans_28_C"/>
</dbReference>
<keyword evidence="14" id="KW-1185">Reference proteome</keyword>
<dbReference type="GO" id="GO:0071555">
    <property type="term" value="P:cell wall organization"/>
    <property type="evidence" value="ECO:0007669"/>
    <property type="project" value="UniProtKB-KW"/>
</dbReference>
<dbReference type="Gene3D" id="3.40.50.2000">
    <property type="entry name" value="Glycogen Phosphorylase B"/>
    <property type="match status" value="2"/>
</dbReference>
<dbReference type="GO" id="GO:0008360">
    <property type="term" value="P:regulation of cell shape"/>
    <property type="evidence" value="ECO:0007669"/>
    <property type="project" value="UniProtKB-KW"/>
</dbReference>
<comment type="pathway">
    <text evidence="10">Cell wall biogenesis; peptidoglycan biosynthesis.</text>
</comment>
<organism evidence="13 14">
    <name type="scientific">Epilithonimonas bovis DSM 19482</name>
    <dbReference type="NCBI Taxonomy" id="1121284"/>
    <lineage>
        <taxon>Bacteria</taxon>
        <taxon>Pseudomonadati</taxon>
        <taxon>Bacteroidota</taxon>
        <taxon>Flavobacteriia</taxon>
        <taxon>Flavobacteriales</taxon>
        <taxon>Weeksellaceae</taxon>
        <taxon>Chryseobacterium group</taxon>
        <taxon>Epilithonimonas</taxon>
    </lineage>
</organism>
<dbReference type="HAMAP" id="MF_00033">
    <property type="entry name" value="MurG"/>
    <property type="match status" value="1"/>
</dbReference>
<evidence type="ECO:0000256" key="10">
    <source>
        <dbReference type="HAMAP-Rule" id="MF_00033"/>
    </source>
</evidence>
<dbReference type="STRING" id="1121284.SAMN05660493_00106"/>
<dbReference type="GO" id="GO:0051991">
    <property type="term" value="F:UDP-N-acetyl-D-glucosamine:N-acetylmuramoyl-L-alanyl-D-glutamyl-meso-2,6-diaminopimelyl-D-alanyl-D-alanine-diphosphoundecaprenol 4-beta-N-acetylglucosaminlytransferase activity"/>
    <property type="evidence" value="ECO:0007669"/>
    <property type="project" value="RHEA"/>
</dbReference>
<evidence type="ECO:0000256" key="9">
    <source>
        <dbReference type="ARBA" id="ARBA00023316"/>
    </source>
</evidence>
<keyword evidence="5 10" id="KW-0133">Cell shape</keyword>
<evidence type="ECO:0000259" key="12">
    <source>
        <dbReference type="Pfam" id="PF04101"/>
    </source>
</evidence>
<dbReference type="PANTHER" id="PTHR21015:SF22">
    <property type="entry name" value="GLYCOSYLTRANSFERASE"/>
    <property type="match status" value="1"/>
</dbReference>
<evidence type="ECO:0000259" key="11">
    <source>
        <dbReference type="Pfam" id="PF03033"/>
    </source>
</evidence>